<organism evidence="1 2">
    <name type="scientific">Pleurodeles waltl</name>
    <name type="common">Iberian ribbed newt</name>
    <dbReference type="NCBI Taxonomy" id="8319"/>
    <lineage>
        <taxon>Eukaryota</taxon>
        <taxon>Metazoa</taxon>
        <taxon>Chordata</taxon>
        <taxon>Craniata</taxon>
        <taxon>Vertebrata</taxon>
        <taxon>Euteleostomi</taxon>
        <taxon>Amphibia</taxon>
        <taxon>Batrachia</taxon>
        <taxon>Caudata</taxon>
        <taxon>Salamandroidea</taxon>
        <taxon>Salamandridae</taxon>
        <taxon>Pleurodelinae</taxon>
        <taxon>Pleurodeles</taxon>
    </lineage>
</organism>
<comment type="caution">
    <text evidence="1">The sequence shown here is derived from an EMBL/GenBank/DDBJ whole genome shotgun (WGS) entry which is preliminary data.</text>
</comment>
<keyword evidence="2" id="KW-1185">Reference proteome</keyword>
<protein>
    <submittedName>
        <fullName evidence="1">Uncharacterized protein</fullName>
    </submittedName>
</protein>
<evidence type="ECO:0000313" key="2">
    <source>
        <dbReference type="Proteomes" id="UP001066276"/>
    </source>
</evidence>
<sequence length="81" mass="8564">MESSLLGLGGCSCGCRASTQSTRLTGEAPLCALMWPLVGPFTWRPKEAMGIVTAHECVSRLAGLLGDAQQKQEAWGLLDSL</sequence>
<gene>
    <name evidence="1" type="ORF">NDU88_004267</name>
</gene>
<dbReference type="Proteomes" id="UP001066276">
    <property type="component" value="Chromosome 2_2"/>
</dbReference>
<name>A0AAV7V1C3_PLEWA</name>
<dbReference type="AlphaFoldDB" id="A0AAV7V1C3"/>
<reference evidence="1" key="1">
    <citation type="journal article" date="2022" name="bioRxiv">
        <title>Sequencing and chromosome-scale assembly of the giantPleurodeles waltlgenome.</title>
        <authorList>
            <person name="Brown T."/>
            <person name="Elewa A."/>
            <person name="Iarovenko S."/>
            <person name="Subramanian E."/>
            <person name="Araus A.J."/>
            <person name="Petzold A."/>
            <person name="Susuki M."/>
            <person name="Suzuki K.-i.T."/>
            <person name="Hayashi T."/>
            <person name="Toyoda A."/>
            <person name="Oliveira C."/>
            <person name="Osipova E."/>
            <person name="Leigh N.D."/>
            <person name="Simon A."/>
            <person name="Yun M.H."/>
        </authorList>
    </citation>
    <scope>NUCLEOTIDE SEQUENCE</scope>
    <source>
        <strain evidence="1">20211129_DDA</strain>
        <tissue evidence="1">Liver</tissue>
    </source>
</reference>
<proteinExistence type="predicted"/>
<accession>A0AAV7V1C3</accession>
<dbReference type="EMBL" id="JANPWB010000004">
    <property type="protein sequence ID" value="KAJ1194983.1"/>
    <property type="molecule type" value="Genomic_DNA"/>
</dbReference>
<evidence type="ECO:0000313" key="1">
    <source>
        <dbReference type="EMBL" id="KAJ1194983.1"/>
    </source>
</evidence>